<organism evidence="1 2">
    <name type="scientific">Georgenia halotolerans</name>
    <dbReference type="NCBI Taxonomy" id="3028317"/>
    <lineage>
        <taxon>Bacteria</taxon>
        <taxon>Bacillati</taxon>
        <taxon>Actinomycetota</taxon>
        <taxon>Actinomycetes</taxon>
        <taxon>Micrococcales</taxon>
        <taxon>Bogoriellaceae</taxon>
        <taxon>Georgenia</taxon>
    </lineage>
</organism>
<evidence type="ECO:0000313" key="1">
    <source>
        <dbReference type="EMBL" id="MDD9204902.1"/>
    </source>
</evidence>
<dbReference type="EMBL" id="JARACI010000073">
    <property type="protein sequence ID" value="MDD9204902.1"/>
    <property type="molecule type" value="Genomic_DNA"/>
</dbReference>
<gene>
    <name evidence="1" type="ORF">PU560_00315</name>
</gene>
<feature type="non-terminal residue" evidence="1">
    <location>
        <position position="1"/>
    </location>
</feature>
<feature type="non-terminal residue" evidence="1">
    <location>
        <position position="93"/>
    </location>
</feature>
<evidence type="ECO:0000313" key="2">
    <source>
        <dbReference type="Proteomes" id="UP001165561"/>
    </source>
</evidence>
<dbReference type="Pfam" id="PF06224">
    <property type="entry name" value="AlkZ-like"/>
    <property type="match status" value="1"/>
</dbReference>
<name>A0ABT5TS77_9MICO</name>
<keyword evidence="2" id="KW-1185">Reference proteome</keyword>
<dbReference type="InterPro" id="IPR009351">
    <property type="entry name" value="AlkZ-like"/>
</dbReference>
<accession>A0ABT5TS77</accession>
<comment type="caution">
    <text evidence="1">The sequence shown here is derived from an EMBL/GenBank/DDBJ whole genome shotgun (WGS) entry which is preliminary data.</text>
</comment>
<dbReference type="Proteomes" id="UP001165561">
    <property type="component" value="Unassembled WGS sequence"/>
</dbReference>
<sequence length="93" mass="9825">GRLRDALGVPLPPGLPESVLTPVPDPLGDLVRRYARSHGPFTVEDVAAWLGLGAGAVRATVESLVHGGTLVQGRLRPGTTRPVELCDAEVLRR</sequence>
<protein>
    <submittedName>
        <fullName evidence="1">Crosslink repair DNA glycosylase YcaQ family protein</fullName>
    </submittedName>
</protein>
<proteinExistence type="predicted"/>
<reference evidence="1" key="1">
    <citation type="submission" date="2023-02" db="EMBL/GenBank/DDBJ databases">
        <title>Georgenia sp.10Sc9-8, isolated from a soil sample collected from the Taklamakan desert.</title>
        <authorList>
            <person name="Liu S."/>
        </authorList>
    </citation>
    <scope>NUCLEOTIDE SEQUENCE</scope>
    <source>
        <strain evidence="1">10Sc9-8</strain>
    </source>
</reference>